<evidence type="ECO:0000313" key="2">
    <source>
        <dbReference type="EMBL" id="ETJ15019.1"/>
    </source>
</evidence>
<sequence>FHASHMGEWEDTKGEEYSHEVVDNGLMFEGPFG</sequence>
<reference evidence="2" key="1">
    <citation type="submission" date="2013-12" db="EMBL/GenBank/DDBJ databases">
        <title>A Varibaculum cambriense genome reconstructed from a premature infant gut community with otherwise low bacterial novelty that shifts toward anaerobic metabolism during the third week of life.</title>
        <authorList>
            <person name="Brown C.T."/>
            <person name="Sharon I."/>
            <person name="Thomas B.C."/>
            <person name="Castelle C.J."/>
            <person name="Morowitz M.J."/>
            <person name="Banfield J.F."/>
        </authorList>
    </citation>
    <scope>NUCLEOTIDE SEQUENCE</scope>
</reference>
<dbReference type="EMBL" id="AZMM01019115">
    <property type="protein sequence ID" value="ETJ15019.1"/>
    <property type="molecule type" value="Genomic_DNA"/>
</dbReference>
<gene>
    <name evidence="2" type="ORF">Q604_UNBc4C00334G0001</name>
</gene>
<feature type="region of interest" description="Disordered" evidence="1">
    <location>
        <begin position="1"/>
        <end position="20"/>
    </location>
</feature>
<evidence type="ECO:0000256" key="1">
    <source>
        <dbReference type="SAM" id="MobiDB-lite"/>
    </source>
</evidence>
<protein>
    <submittedName>
        <fullName evidence="2">Uncharacterized protein</fullName>
    </submittedName>
</protein>
<comment type="caution">
    <text evidence="2">The sequence shown here is derived from an EMBL/GenBank/DDBJ whole genome shotgun (WGS) entry which is preliminary data.</text>
</comment>
<dbReference type="AlphaFoldDB" id="W1WF23"/>
<proteinExistence type="predicted"/>
<name>W1WF23_9ZZZZ</name>
<feature type="non-terminal residue" evidence="2">
    <location>
        <position position="1"/>
    </location>
</feature>
<organism evidence="2">
    <name type="scientific">human gut metagenome</name>
    <dbReference type="NCBI Taxonomy" id="408170"/>
    <lineage>
        <taxon>unclassified sequences</taxon>
        <taxon>metagenomes</taxon>
        <taxon>organismal metagenomes</taxon>
    </lineage>
</organism>
<accession>W1WF23</accession>